<feature type="transmembrane region" description="Helical" evidence="1">
    <location>
        <begin position="43"/>
        <end position="72"/>
    </location>
</feature>
<dbReference type="EMBL" id="FMUX01000014">
    <property type="protein sequence ID" value="SCY64092.1"/>
    <property type="molecule type" value="Genomic_DNA"/>
</dbReference>
<dbReference type="Pfam" id="PF09835">
    <property type="entry name" value="DUF2062"/>
    <property type="match status" value="1"/>
</dbReference>
<dbReference type="NCBIfam" id="TIGR03546">
    <property type="entry name" value="TIGR03546 family protein"/>
    <property type="match status" value="1"/>
</dbReference>
<sequence length="167" mass="18629">MIQLVANLLKLLNSEAEPAQISLALCLAMVLGFTPLFSLHNLIILFAVCVIRVNLSAFLLGWAVFSGMAWLLDPLFHAIGNKVLTLPALNGTWTALYNISLFRLARFNNTVVMGSLLTALALFVPLFLVLNRLITAYRHHLLAWVDKSRLMQIFKASKIYDVYKALA</sequence>
<accession>A0A1G5HJM7</accession>
<dbReference type="InterPro" id="IPR019935">
    <property type="entry name" value="CHP03546"/>
</dbReference>
<keyword evidence="4" id="KW-1185">Reference proteome</keyword>
<evidence type="ECO:0000313" key="3">
    <source>
        <dbReference type="EMBL" id="SCY64092.1"/>
    </source>
</evidence>
<organism evidence="3 4">
    <name type="scientific">Desulfoluna spongiiphila</name>
    <dbReference type="NCBI Taxonomy" id="419481"/>
    <lineage>
        <taxon>Bacteria</taxon>
        <taxon>Pseudomonadati</taxon>
        <taxon>Thermodesulfobacteriota</taxon>
        <taxon>Desulfobacteria</taxon>
        <taxon>Desulfobacterales</taxon>
        <taxon>Desulfolunaceae</taxon>
        <taxon>Desulfoluna</taxon>
    </lineage>
</organism>
<proteinExistence type="predicted"/>
<feature type="transmembrane region" description="Helical" evidence="1">
    <location>
        <begin position="21"/>
        <end position="37"/>
    </location>
</feature>
<protein>
    <submittedName>
        <fullName evidence="3">TIGR03546 family protein</fullName>
    </submittedName>
</protein>
<evidence type="ECO:0000313" key="4">
    <source>
        <dbReference type="Proteomes" id="UP000198870"/>
    </source>
</evidence>
<reference evidence="3 4" key="1">
    <citation type="submission" date="2016-10" db="EMBL/GenBank/DDBJ databases">
        <authorList>
            <person name="de Groot N.N."/>
        </authorList>
    </citation>
    <scope>NUCLEOTIDE SEQUENCE [LARGE SCALE GENOMIC DNA]</scope>
    <source>
        <strain evidence="3 4">AA1</strain>
    </source>
</reference>
<dbReference type="OrthoDB" id="1524401at2"/>
<gene>
    <name evidence="3" type="ORF">SAMN05216233_114106</name>
</gene>
<feature type="transmembrane region" description="Helical" evidence="1">
    <location>
        <begin position="111"/>
        <end position="130"/>
    </location>
</feature>
<evidence type="ECO:0000259" key="2">
    <source>
        <dbReference type="Pfam" id="PF09835"/>
    </source>
</evidence>
<dbReference type="Proteomes" id="UP000198870">
    <property type="component" value="Unassembled WGS sequence"/>
</dbReference>
<feature type="domain" description="DUF2062" evidence="2">
    <location>
        <begin position="7"/>
        <end position="140"/>
    </location>
</feature>
<keyword evidence="1" id="KW-1133">Transmembrane helix</keyword>
<name>A0A1G5HJM7_9BACT</name>
<dbReference type="STRING" id="419481.SAMN05216233_114106"/>
<keyword evidence="1" id="KW-0812">Transmembrane</keyword>
<dbReference type="InterPro" id="IPR018639">
    <property type="entry name" value="DUF2062"/>
</dbReference>
<dbReference type="RefSeq" id="WP_092212584.1">
    <property type="nucleotide sequence ID" value="NZ_FMUX01000014.1"/>
</dbReference>
<evidence type="ECO:0000256" key="1">
    <source>
        <dbReference type="SAM" id="Phobius"/>
    </source>
</evidence>
<dbReference type="AlphaFoldDB" id="A0A1G5HJM7"/>
<keyword evidence="1" id="KW-0472">Membrane</keyword>